<name>A0A445MYN5_9BACT</name>
<evidence type="ECO:0000313" key="2">
    <source>
        <dbReference type="EMBL" id="SPD74482.1"/>
    </source>
</evidence>
<sequence>MIMAAQIKDVLIRQMKETDIDSILDIDKKISGLERAFTYENLFDSLIGGEIACSFVAEVEDHVVGFILASVTYVPEEVTGACMIQILGVHPGYRRQGIASRLIGALADICSSKGIREIRVMVDQHDTNLQGLLDTLDFRRGSIVNYSLALP</sequence>
<dbReference type="EMBL" id="OJIN01000146">
    <property type="protein sequence ID" value="SPD74482.1"/>
    <property type="molecule type" value="Genomic_DNA"/>
</dbReference>
<dbReference type="AlphaFoldDB" id="A0A445MYN5"/>
<feature type="domain" description="N-acetyltransferase" evidence="1">
    <location>
        <begin position="10"/>
        <end position="151"/>
    </location>
</feature>
<dbReference type="PANTHER" id="PTHR43072">
    <property type="entry name" value="N-ACETYLTRANSFERASE"/>
    <property type="match status" value="1"/>
</dbReference>
<organism evidence="2">
    <name type="scientific">uncultured Desulfobacterium sp</name>
    <dbReference type="NCBI Taxonomy" id="201089"/>
    <lineage>
        <taxon>Bacteria</taxon>
        <taxon>Pseudomonadati</taxon>
        <taxon>Thermodesulfobacteriota</taxon>
        <taxon>Desulfobacteria</taxon>
        <taxon>Desulfobacterales</taxon>
        <taxon>Desulfobacteriaceae</taxon>
        <taxon>Desulfobacterium</taxon>
        <taxon>environmental samples</taxon>
    </lineage>
</organism>
<dbReference type="InterPro" id="IPR000182">
    <property type="entry name" value="GNAT_dom"/>
</dbReference>
<dbReference type="Gene3D" id="3.40.630.30">
    <property type="match status" value="1"/>
</dbReference>
<proteinExistence type="predicted"/>
<accession>A0A445MYN5</accession>
<protein>
    <recommendedName>
        <fullName evidence="1">N-acetyltransferase domain-containing protein</fullName>
    </recommendedName>
</protein>
<dbReference type="PANTHER" id="PTHR43072:SF60">
    <property type="entry name" value="L-2,4-DIAMINOBUTYRIC ACID ACETYLTRANSFERASE"/>
    <property type="match status" value="1"/>
</dbReference>
<dbReference type="PROSITE" id="PS51186">
    <property type="entry name" value="GNAT"/>
    <property type="match status" value="1"/>
</dbReference>
<dbReference type="Pfam" id="PF00583">
    <property type="entry name" value="Acetyltransf_1"/>
    <property type="match status" value="1"/>
</dbReference>
<gene>
    <name evidence="2" type="ORF">PITCH_A230168</name>
</gene>
<reference evidence="2" key="1">
    <citation type="submission" date="2018-01" db="EMBL/GenBank/DDBJ databases">
        <authorList>
            <person name="Regsiter A."/>
            <person name="William W."/>
        </authorList>
    </citation>
    <scope>NUCLEOTIDE SEQUENCE</scope>
    <source>
        <strain evidence="2">TRIP AH-1</strain>
    </source>
</reference>
<dbReference type="InterPro" id="IPR016181">
    <property type="entry name" value="Acyl_CoA_acyltransferase"/>
</dbReference>
<dbReference type="CDD" id="cd04301">
    <property type="entry name" value="NAT_SF"/>
    <property type="match status" value="1"/>
</dbReference>
<dbReference type="GO" id="GO:0016747">
    <property type="term" value="F:acyltransferase activity, transferring groups other than amino-acyl groups"/>
    <property type="evidence" value="ECO:0007669"/>
    <property type="project" value="InterPro"/>
</dbReference>
<dbReference type="SUPFAM" id="SSF55729">
    <property type="entry name" value="Acyl-CoA N-acyltransferases (Nat)"/>
    <property type="match status" value="1"/>
</dbReference>
<evidence type="ECO:0000259" key="1">
    <source>
        <dbReference type="PROSITE" id="PS51186"/>
    </source>
</evidence>